<dbReference type="RefSeq" id="WP_117300264.1">
    <property type="nucleotide sequence ID" value="NZ_QVQT02000004.1"/>
</dbReference>
<dbReference type="InterPro" id="IPR002696">
    <property type="entry name" value="Membr_insert_effic_factor_YidD"/>
</dbReference>
<organism evidence="2 3">
    <name type="scientific">Paracidobacterium acidisoli</name>
    <dbReference type="NCBI Taxonomy" id="2303751"/>
    <lineage>
        <taxon>Bacteria</taxon>
        <taxon>Pseudomonadati</taxon>
        <taxon>Acidobacteriota</taxon>
        <taxon>Terriglobia</taxon>
        <taxon>Terriglobales</taxon>
        <taxon>Acidobacteriaceae</taxon>
        <taxon>Paracidobacterium</taxon>
    </lineage>
</organism>
<evidence type="ECO:0000256" key="1">
    <source>
        <dbReference type="HAMAP-Rule" id="MF_00386"/>
    </source>
</evidence>
<protein>
    <recommendedName>
        <fullName evidence="1">Putative membrane protein insertion efficiency factor</fullName>
    </recommendedName>
</protein>
<keyword evidence="1" id="KW-0472">Membrane</keyword>
<comment type="subcellular location">
    <subcellularLocation>
        <location evidence="1">Cell membrane</location>
        <topology evidence="1">Peripheral membrane protein</topology>
        <orientation evidence="1">Cytoplasmic side</orientation>
    </subcellularLocation>
</comment>
<dbReference type="AlphaFoldDB" id="A0A372IML2"/>
<evidence type="ECO:0000313" key="2">
    <source>
        <dbReference type="EMBL" id="RFU16177.1"/>
    </source>
</evidence>
<comment type="similarity">
    <text evidence="1">Belongs to the UPF0161 family.</text>
</comment>
<dbReference type="SMART" id="SM01234">
    <property type="entry name" value="Haemolytic"/>
    <property type="match status" value="1"/>
</dbReference>
<dbReference type="HAMAP" id="MF_00386">
    <property type="entry name" value="UPF0161_YidD"/>
    <property type="match status" value="1"/>
</dbReference>
<accession>A0A372IML2</accession>
<dbReference type="PANTHER" id="PTHR33383">
    <property type="entry name" value="MEMBRANE PROTEIN INSERTION EFFICIENCY FACTOR-RELATED"/>
    <property type="match status" value="1"/>
</dbReference>
<keyword evidence="3" id="KW-1185">Reference proteome</keyword>
<dbReference type="GO" id="GO:0005886">
    <property type="term" value="C:plasma membrane"/>
    <property type="evidence" value="ECO:0007669"/>
    <property type="project" value="UniProtKB-SubCell"/>
</dbReference>
<dbReference type="Pfam" id="PF01809">
    <property type="entry name" value="YidD"/>
    <property type="match status" value="1"/>
</dbReference>
<dbReference type="PANTHER" id="PTHR33383:SF1">
    <property type="entry name" value="MEMBRANE PROTEIN INSERTION EFFICIENCY FACTOR-RELATED"/>
    <property type="match status" value="1"/>
</dbReference>
<dbReference type="EMBL" id="QVQT01000004">
    <property type="protein sequence ID" value="RFU16177.1"/>
    <property type="molecule type" value="Genomic_DNA"/>
</dbReference>
<sequence>MRARERIAAAALAVYKYAVSPLLHAVTGASGACRFHPTCSEYAALAVSEHGLVRGSLMAAGRLLRCHPFHRGGFDPVPSREEQSFIRRTGPASYH</sequence>
<comment type="caution">
    <text evidence="2">The sequence shown here is derived from an EMBL/GenBank/DDBJ whole genome shotgun (WGS) entry which is preliminary data.</text>
</comment>
<name>A0A372IML2_9BACT</name>
<keyword evidence="1" id="KW-1003">Cell membrane</keyword>
<evidence type="ECO:0000313" key="3">
    <source>
        <dbReference type="Proteomes" id="UP000264702"/>
    </source>
</evidence>
<comment type="function">
    <text evidence="1">Could be involved in insertion of integral membrane proteins into the membrane.</text>
</comment>
<gene>
    <name evidence="2" type="primary">yidD</name>
    <name evidence="2" type="ORF">D0Y96_12235</name>
</gene>
<dbReference type="OrthoDB" id="9801753at2"/>
<proteinExistence type="inferred from homology"/>
<reference evidence="2 3" key="1">
    <citation type="submission" date="2018-08" db="EMBL/GenBank/DDBJ databases">
        <title>Acidipila sp. 4G-K13, an acidobacterium isolated from forest soil.</title>
        <authorList>
            <person name="Gao Z.-H."/>
            <person name="Qiu L.-H."/>
        </authorList>
    </citation>
    <scope>NUCLEOTIDE SEQUENCE [LARGE SCALE GENOMIC DNA]</scope>
    <source>
        <strain evidence="2 3">4G-K13</strain>
    </source>
</reference>
<dbReference type="NCBIfam" id="TIGR00278">
    <property type="entry name" value="membrane protein insertion efficiency factor YidD"/>
    <property type="match status" value="1"/>
</dbReference>
<dbReference type="Proteomes" id="UP000264702">
    <property type="component" value="Unassembled WGS sequence"/>
</dbReference>
<dbReference type="PROSITE" id="PS51257">
    <property type="entry name" value="PROKAR_LIPOPROTEIN"/>
    <property type="match status" value="1"/>
</dbReference>